<feature type="domain" description="EF-hand" evidence="5">
    <location>
        <begin position="2859"/>
        <end position="2894"/>
    </location>
</feature>
<dbReference type="Proteomes" id="UP001374579">
    <property type="component" value="Unassembled WGS sequence"/>
</dbReference>
<protein>
    <recommendedName>
        <fullName evidence="5">EF-hand domain-containing protein</fullName>
    </recommendedName>
</protein>
<feature type="domain" description="EF-hand" evidence="5">
    <location>
        <begin position="2164"/>
        <end position="2199"/>
    </location>
</feature>
<dbReference type="InterPro" id="IPR015070">
    <property type="entry name" value="EF_hand_DJBP"/>
</dbReference>
<feature type="compositionally biased region" description="Low complexity" evidence="4">
    <location>
        <begin position="1341"/>
        <end position="1352"/>
    </location>
</feature>
<dbReference type="Pfam" id="PF13202">
    <property type="entry name" value="EF-hand_5"/>
    <property type="match status" value="1"/>
</dbReference>
<feature type="domain" description="EF-hand" evidence="5">
    <location>
        <begin position="1709"/>
        <end position="1744"/>
    </location>
</feature>
<dbReference type="InterPro" id="IPR018247">
    <property type="entry name" value="EF_Hand_1_Ca_BS"/>
</dbReference>
<evidence type="ECO:0000313" key="6">
    <source>
        <dbReference type="EMBL" id="KAK7107347.1"/>
    </source>
</evidence>
<keyword evidence="7" id="KW-1185">Reference proteome</keyword>
<name>A0AAN9BKQ3_9CAEN</name>
<feature type="compositionally biased region" description="Polar residues" evidence="4">
    <location>
        <begin position="131"/>
        <end position="147"/>
    </location>
</feature>
<feature type="region of interest" description="Disordered" evidence="4">
    <location>
        <begin position="101"/>
        <end position="147"/>
    </location>
</feature>
<keyword evidence="2" id="KW-0677">Repeat</keyword>
<reference evidence="6 7" key="1">
    <citation type="submission" date="2024-02" db="EMBL/GenBank/DDBJ databases">
        <title>Chromosome-scale genome assembly of the rough periwinkle Littorina saxatilis.</title>
        <authorList>
            <person name="De Jode A."/>
            <person name="Faria R."/>
            <person name="Formenti G."/>
            <person name="Sims Y."/>
            <person name="Smith T.P."/>
            <person name="Tracey A."/>
            <person name="Wood J.M.D."/>
            <person name="Zagrodzka Z.B."/>
            <person name="Johannesson K."/>
            <person name="Butlin R.K."/>
            <person name="Leder E.H."/>
        </authorList>
    </citation>
    <scope>NUCLEOTIDE SEQUENCE [LARGE SCALE GENOMIC DNA]</scope>
    <source>
        <strain evidence="6">Snail1</strain>
        <tissue evidence="6">Muscle</tissue>
    </source>
</reference>
<proteinExistence type="predicted"/>
<feature type="region of interest" description="Disordered" evidence="4">
    <location>
        <begin position="1195"/>
        <end position="1216"/>
    </location>
</feature>
<dbReference type="GO" id="GO:0005654">
    <property type="term" value="C:nucleoplasm"/>
    <property type="evidence" value="ECO:0007669"/>
    <property type="project" value="TreeGrafter"/>
</dbReference>
<sequence length="2926" mass="334023">MSSNHKAVRFKLEATTPAANTPVRHSRDPSPYMYQLPVSTQRAGTPAWGGEKPATQQEQHRDKAVHKQHSAGLRTSTSKLEQQVPQDQQFGSMFVNGLSNTGMQNHGSEFSRNSDARQSQSDMLTAEQCHATHQSIEQRTVTQETTAVQQNQTHLSLGQYNHSRDTAGAQGHSTMHSAVKDTPWNDSAAVQSYQANQSAKQHTQMKVTAELLYETRKSTEISTEVMNSGAQQYQAASLDTKNRDAGGVRQYQTNQSLGQRTQRRSTTESESLVRKSMEVTAQVMNTEGVQEYQAARVDRKGRGAGGVQQYQTSQAKVHRTQSKGTTQELCQTRKSVEVHTQVISTAGVQQYQTKPGVNLDSKGRKAGAVQQHQRRQSLGRQTQVKETVVQKQQIRQSMEQHTQMELGIAQQYQAKQAAKRGTESSEIGMQLYQAKQAAKRGTESSEIGMQLYQAKQAAKRGTESSEIGMQQYQANQTARLCTDSELGMQLYQSRQSLDHDIQQYLTQQSTGMQERAGVRSYQMQQHAQQRETGVQQCLTHQVTGRQGMAQVQSRHVQQQVQQHQLRGTGLQQCLTHYTGIQEKAGVQSYQTQQQVQQHLQQREARVQQQQTQLHTGLQEKAGVQSFQTQQHTGGRTYQSLQSAEQRTNMEMTAGTEQYEQMAAHQVKQLSHDSAVQQYQTEVRKSSKETLTVQQYQTMMAGGVQQLGMGAEMQQYQQGTAAVGQQWSQATETKQQSRQERGIDHFQSITAGMHQGNGSAVQPHQAEISAVQQHRANVVQQHQANVSVVQQHQTQASVVQKVSNSMQQLQQHERQTSEAVSNTGVLSRTGGVMGVQQHHGTVSQVQHCRQEISRVHQSQDETFRVQMHQITTGAQQQSGETGAQQYQREVAGVQGHQREQSGVHQLQKDVIEFQNVHCNQRLEQHQRSAIQEYHSTISEVQQHQTDTSKVQLHQAGTSGVQQSQADIAGVHRSHSRISIVEKLQREFTTVQQSQTKMSSILHKIMDSAAHLSNRNTSGGALSQKDSAVHQLGIMDHSVLKSFASEHSLHQEVTEVAQTLTTEQNSGALQYKAELSVHQTQKTELVQRVHTETSHEQHCSEVYSENKALRESRPQAYGGREMTRFQGGQLNVSGQEMSESSNVQQLGTHQSHTQQSAVHSSERTRSTVNEPNFQQAFISANRESRSMQTHAERLQRARSLSASRAVRQTSDLRCSDTGTNNQAALRRCSSAKNLSQNVQGWNSSTKSSTQNVEAIYSNDESVSQSDEDSNQTVQRCASAAAGSNQRSVRSSKAKNYSLAVRKRWSSAKVSHSQPWCSNTKVASQNPKRPSTAKPPTQNVTGSRSTTARPSTAPAARRRNTRNHTPCPPPRRCSSPTNSSQTARRRCSSAGYSRPGSRCSSAASSRQGSGVRCASARSYAARSQTTTVVEEEETELQFNLTVTGLIPGEGGEYIPRGNLSTIEVESLMREKVRSKYDSLKQAFQMYDVDQNETVTKGEFRRVLESYCFPMNTEQFNTVLNKVDKTHSGSIKYVDFLQKFYGAGNQSRLRPVRSGPGAPREVNVDVIERLLRDKISQNLKSVVRGMQLFDYNMDGKIQRHELRRVLENYCFKFTDTQFDKLWLRYDFHHTGLVNYRDFLQRLGVNAKLQGKPPANNAAGALKWPAVVNQQQHQALASQFASTRVREQHKQDEALLQVLNFDQIEIEFRSRMKDNYQRLKKAFMALDRHLDGFVTIEDLRAILSNFTLPMSDQLFAQLMARCGVRGTNRVAWELFLEKFQNPVAVGNGQTIPIQPNHKFHPVMETQEAVRWDAIWRQLYKHVQNGYSSMKQAFLQFDKNRDGKVTKKEFRQIIEKFTFRLEDSQFKEMMSRLNLSQGPRVSYHDFLDIFEEKESLKEGHKWLKSVHRFNDKPKPAIMAWETVEDLLQEKITQYWKNVAENLMQYDVAAKGYVTPKQMKRVIDRQVMPISDDHYAHLLERCEDRTEGKVNYVEFLTKLKVDVRPGDLVGLSTQIMDSSGRAEMRRQTDQYVRQQMIDDNAVSRTHEMTAEEVIIRIKDKMSQHTSEIRKAFLSCDKKGKGRITKRQFREILANLGMLMTNQQYEELMSRLHLHNGHMEYMDFVLNFGDPRPTDASNLIRNGNHRVNPIRGDQFGMTAEEVENKLRSKLRENFANLRGAFYKFDDNHSGCLTKKNFRRMLDSFMIVMSDEEYEKMCERHGITKSTRISYREFLERFEVRDTAEGHKWLNSVHRYNETFPPKPLTAEEAHQTLKEKAYRQWNDLAKAFRQIDSKGNGIISRRELRDLLYRFVMPMNDDDFKKLWARYDEEGKGFISHSDFLEHLGAPEHAPGDFVGPSQRIIDGSRFNIELHNTLQQQRHEGITQKQANLTEHMSATEVIRQLKDKIRDSYADLYKAFCKYDTQNRGSLSVHDIQKVLVEQNFYITDEEFFLLLDMIGLRTDKARLNYSQFLAAFEDGRKSSYGRRPAEVRIEEYTELTAEDAENKLRQKLEKNIDDVSRTLAAIDKGETGRVLVDELRRILDLYCFRMTTDQWRRVKARMSIGPDNCVDYASFLRNYIGNEHMRFDQAVQALQDAPPLPVYQLVTVDEVQERIQEAVRSHQPTIMRDLKDADYAGIGSVSRDAFREILNKHVMRLNDEQFERVWDLSPVNEYGNINYRDFLANYSDDVRIPSPPRTANPDTNRRPYTSMSVRPGSRMNLQRPASQMSRSYSRANSRCATPLVNAESAEQRLKDKVFRHWKDMQRQCRNLDHHNTGTISVSEFGDLLSQYNIDLPPQDFDSIVTKYDMKENGRFSYSEFLRHFMISMRPKDGSAITARKKLQPLRVPMEIQEEGSDLLTRVSECVSSNWKDMRREFKAVDQDGMGIVNELEFRRILRQFCANVSEEEFDTIVTTFDRTANGLVSYNDFVKKFIH</sequence>
<feature type="compositionally biased region" description="Polar residues" evidence="4">
    <location>
        <begin position="250"/>
        <end position="260"/>
    </location>
</feature>
<dbReference type="Gene3D" id="1.10.238.10">
    <property type="entry name" value="EF-hand"/>
    <property type="match status" value="13"/>
</dbReference>
<dbReference type="FunFam" id="1.10.238.10:FF:000179">
    <property type="entry name" value="EF-hand calcium-binding domain-containing protein 6"/>
    <property type="match status" value="1"/>
</dbReference>
<feature type="compositionally biased region" description="Polar residues" evidence="4">
    <location>
        <begin position="1255"/>
        <end position="1292"/>
    </location>
</feature>
<feature type="compositionally biased region" description="Polar residues" evidence="4">
    <location>
        <begin position="1395"/>
        <end position="1405"/>
    </location>
</feature>
<accession>A0AAN9BKQ3</accession>
<dbReference type="CDD" id="cd00051">
    <property type="entry name" value="EFh"/>
    <property type="match status" value="4"/>
</dbReference>
<dbReference type="GO" id="GO:0005509">
    <property type="term" value="F:calcium ion binding"/>
    <property type="evidence" value="ECO:0007669"/>
    <property type="project" value="InterPro"/>
</dbReference>
<feature type="domain" description="EF-hand" evidence="5">
    <location>
        <begin position="1471"/>
        <end position="1506"/>
    </location>
</feature>
<feature type="compositionally biased region" description="Polar residues" evidence="4">
    <location>
        <begin position="101"/>
        <end position="123"/>
    </location>
</feature>
<organism evidence="6 7">
    <name type="scientific">Littorina saxatilis</name>
    <dbReference type="NCBI Taxonomy" id="31220"/>
    <lineage>
        <taxon>Eukaryota</taxon>
        <taxon>Metazoa</taxon>
        <taxon>Spiralia</taxon>
        <taxon>Lophotrochozoa</taxon>
        <taxon>Mollusca</taxon>
        <taxon>Gastropoda</taxon>
        <taxon>Caenogastropoda</taxon>
        <taxon>Littorinimorpha</taxon>
        <taxon>Littorinoidea</taxon>
        <taxon>Littorinidae</taxon>
        <taxon>Littorina</taxon>
    </lineage>
</organism>
<dbReference type="EMBL" id="JBAMIC010000004">
    <property type="protein sequence ID" value="KAK7107347.1"/>
    <property type="molecule type" value="Genomic_DNA"/>
</dbReference>
<feature type="region of interest" description="Disordered" evidence="4">
    <location>
        <begin position="1131"/>
        <end position="1165"/>
    </location>
</feature>
<dbReference type="PROSITE" id="PS00018">
    <property type="entry name" value="EF_HAND_1"/>
    <property type="match status" value="2"/>
</dbReference>
<gene>
    <name evidence="6" type="ORF">V1264_015289</name>
</gene>
<dbReference type="FunFam" id="1.10.238.10:FF:000243">
    <property type="entry name" value="EF-hand calcium binding domain 6"/>
    <property type="match status" value="1"/>
</dbReference>
<feature type="region of interest" description="Disordered" evidence="4">
    <location>
        <begin position="303"/>
        <end position="326"/>
    </location>
</feature>
<feature type="compositionally biased region" description="Polar residues" evidence="4">
    <location>
        <begin position="2691"/>
        <end position="2703"/>
    </location>
</feature>
<dbReference type="PANTHER" id="PTHR20875">
    <property type="entry name" value="EF-HAND CALCIUM-BINDING DOMAIN-CONTAINING PROTEIN 6-RELATED"/>
    <property type="match status" value="1"/>
</dbReference>
<feature type="domain" description="EF-hand" evidence="5">
    <location>
        <begin position="2271"/>
        <end position="2306"/>
    </location>
</feature>
<evidence type="ECO:0000256" key="1">
    <source>
        <dbReference type="ARBA" id="ARBA00022553"/>
    </source>
</evidence>
<dbReference type="Pfam" id="PF08976">
    <property type="entry name" value="EF-hand_11"/>
    <property type="match status" value="3"/>
</dbReference>
<keyword evidence="3" id="KW-0106">Calcium</keyword>
<feature type="domain" description="EF-hand" evidence="5">
    <location>
        <begin position="1573"/>
        <end position="1608"/>
    </location>
</feature>
<feature type="domain" description="EF-hand" evidence="5">
    <location>
        <begin position="1819"/>
        <end position="1854"/>
    </location>
</feature>
<comment type="caution">
    <text evidence="6">The sequence shown here is derived from an EMBL/GenBank/DDBJ whole genome shotgun (WGS) entry which is preliminary data.</text>
</comment>
<feature type="domain" description="EF-hand" evidence="5">
    <location>
        <begin position="2307"/>
        <end position="2342"/>
    </location>
</feature>
<feature type="compositionally biased region" description="Low complexity" evidence="4">
    <location>
        <begin position="1195"/>
        <end position="1206"/>
    </location>
</feature>
<keyword evidence="1" id="KW-0597">Phosphoprotein</keyword>
<dbReference type="Pfam" id="PF13499">
    <property type="entry name" value="EF-hand_7"/>
    <property type="match status" value="2"/>
</dbReference>
<dbReference type="InterPro" id="IPR052603">
    <property type="entry name" value="EFCB6"/>
</dbReference>
<evidence type="ECO:0000256" key="4">
    <source>
        <dbReference type="SAM" id="MobiDB-lite"/>
    </source>
</evidence>
<evidence type="ECO:0000313" key="7">
    <source>
        <dbReference type="Proteomes" id="UP001374579"/>
    </source>
</evidence>
<feature type="compositionally biased region" description="Polar residues" evidence="4">
    <location>
        <begin position="1131"/>
        <end position="1157"/>
    </location>
</feature>
<feature type="compositionally biased region" description="Polar residues" evidence="4">
    <location>
        <begin position="1305"/>
        <end position="1340"/>
    </location>
</feature>
<feature type="compositionally biased region" description="Polar residues" evidence="4">
    <location>
        <begin position="1207"/>
        <end position="1216"/>
    </location>
</feature>
<feature type="region of interest" description="Disordered" evidence="4">
    <location>
        <begin position="1"/>
        <end position="82"/>
    </location>
</feature>
<feature type="compositionally biased region" description="Basic and acidic residues" evidence="4">
    <location>
        <begin position="265"/>
        <end position="274"/>
    </location>
</feature>
<feature type="domain" description="EF-hand" evidence="5">
    <location>
        <begin position="2056"/>
        <end position="2091"/>
    </location>
</feature>
<feature type="region of interest" description="Disordered" evidence="4">
    <location>
        <begin position="871"/>
        <end position="898"/>
    </location>
</feature>
<feature type="region of interest" description="Disordered" evidence="4">
    <location>
        <begin position="2682"/>
        <end position="2715"/>
    </location>
</feature>
<feature type="compositionally biased region" description="Polar residues" evidence="4">
    <location>
        <begin position="73"/>
        <end position="82"/>
    </location>
</feature>
<dbReference type="PROSITE" id="PS50222">
    <property type="entry name" value="EF_HAND_2"/>
    <property type="match status" value="9"/>
</dbReference>
<evidence type="ECO:0000256" key="2">
    <source>
        <dbReference type="ARBA" id="ARBA00022737"/>
    </source>
</evidence>
<dbReference type="PANTHER" id="PTHR20875:SF2">
    <property type="entry name" value="EF-HAND CALCIUM-BINDING DOMAIN-CONTAINING PROTEIN 6"/>
    <property type="match status" value="1"/>
</dbReference>
<dbReference type="InterPro" id="IPR002048">
    <property type="entry name" value="EF_hand_dom"/>
</dbReference>
<feature type="compositionally biased region" description="Polar residues" evidence="4">
    <location>
        <begin position="871"/>
        <end position="886"/>
    </location>
</feature>
<dbReference type="FunFam" id="1.10.238.10:FF:000121">
    <property type="entry name" value="EF-hand calcium-binding domain-containing protein 6"/>
    <property type="match status" value="5"/>
</dbReference>
<dbReference type="SMART" id="SM00054">
    <property type="entry name" value="EFh"/>
    <property type="match status" value="11"/>
</dbReference>
<evidence type="ECO:0000259" key="5">
    <source>
        <dbReference type="PROSITE" id="PS50222"/>
    </source>
</evidence>
<feature type="region of interest" description="Disordered" evidence="4">
    <location>
        <begin position="1255"/>
        <end position="1409"/>
    </location>
</feature>
<dbReference type="InterPro" id="IPR011992">
    <property type="entry name" value="EF-hand-dom_pair"/>
</dbReference>
<dbReference type="SUPFAM" id="SSF47473">
    <property type="entry name" value="EF-hand"/>
    <property type="match status" value="7"/>
</dbReference>
<evidence type="ECO:0000256" key="3">
    <source>
        <dbReference type="ARBA" id="ARBA00022837"/>
    </source>
</evidence>
<feature type="region of interest" description="Disordered" evidence="4">
    <location>
        <begin position="250"/>
        <end position="274"/>
    </location>
</feature>